<evidence type="ECO:0000256" key="2">
    <source>
        <dbReference type="ARBA" id="ARBA00022519"/>
    </source>
</evidence>
<dbReference type="PANTHER" id="PTHR30400">
    <property type="entry name" value="MONOFUNCTIONAL BIOSYNTHETIC PEPTIDOGLYCAN TRANSGLYCOSYLASE"/>
    <property type="match status" value="1"/>
</dbReference>
<dbReference type="InterPro" id="IPR001264">
    <property type="entry name" value="Glyco_trans_51"/>
</dbReference>
<keyword evidence="2 11" id="KW-0997">Cell inner membrane</keyword>
<dbReference type="HAMAP" id="MF_00766">
    <property type="entry name" value="PGT_MtgA"/>
    <property type="match status" value="1"/>
</dbReference>
<comment type="catalytic activity">
    <reaction evidence="11">
        <text>[GlcNAc-(1-&gt;4)-Mur2Ac(oyl-L-Ala-gamma-D-Glu-L-Lys-D-Ala-D-Ala)](n)-di-trans,octa-cis-undecaprenyl diphosphate + beta-D-GlcNAc-(1-&gt;4)-Mur2Ac(oyl-L-Ala-gamma-D-Glu-L-Lys-D-Ala-D-Ala)-di-trans,octa-cis-undecaprenyl diphosphate = [GlcNAc-(1-&gt;4)-Mur2Ac(oyl-L-Ala-gamma-D-Glu-L-Lys-D-Ala-D-Ala)](n+1)-di-trans,octa-cis-undecaprenyl diphosphate + di-trans,octa-cis-undecaprenyl diphosphate + H(+)</text>
        <dbReference type="Rhea" id="RHEA:23708"/>
        <dbReference type="Rhea" id="RHEA-COMP:9602"/>
        <dbReference type="Rhea" id="RHEA-COMP:9603"/>
        <dbReference type="ChEBI" id="CHEBI:15378"/>
        <dbReference type="ChEBI" id="CHEBI:58405"/>
        <dbReference type="ChEBI" id="CHEBI:60033"/>
        <dbReference type="ChEBI" id="CHEBI:78435"/>
        <dbReference type="EC" id="2.4.99.28"/>
    </reaction>
</comment>
<keyword evidence="4 11" id="KW-0808">Transferase</keyword>
<evidence type="ECO:0000256" key="7">
    <source>
        <dbReference type="ARBA" id="ARBA00022984"/>
    </source>
</evidence>
<dbReference type="GO" id="GO:0008360">
    <property type="term" value="P:regulation of cell shape"/>
    <property type="evidence" value="ECO:0007669"/>
    <property type="project" value="UniProtKB-KW"/>
</dbReference>
<dbReference type="Gene3D" id="1.10.3810.10">
    <property type="entry name" value="Biosynthetic peptidoglycan transglycosylase-like"/>
    <property type="match status" value="1"/>
</dbReference>
<keyword evidence="10 11" id="KW-0961">Cell wall biogenesis/degradation</keyword>
<comment type="subcellular location">
    <subcellularLocation>
        <location evidence="11">Cell inner membrane</location>
        <topology evidence="11">Single-pass membrane protein</topology>
    </subcellularLocation>
</comment>
<dbReference type="EMBL" id="SBIP01000005">
    <property type="protein sequence ID" value="RWX75208.1"/>
    <property type="molecule type" value="Genomic_DNA"/>
</dbReference>
<dbReference type="UniPathway" id="UPA00219"/>
<comment type="function">
    <text evidence="11">Peptidoglycan polymerase that catalyzes glycan chain elongation from lipid-linked precursors.</text>
</comment>
<dbReference type="GO" id="GO:0009252">
    <property type="term" value="P:peptidoglycan biosynthetic process"/>
    <property type="evidence" value="ECO:0007669"/>
    <property type="project" value="UniProtKB-UniRule"/>
</dbReference>
<dbReference type="SUPFAM" id="SSF53955">
    <property type="entry name" value="Lysozyme-like"/>
    <property type="match status" value="1"/>
</dbReference>
<proteinExistence type="inferred from homology"/>
<keyword evidence="3 11" id="KW-0328">Glycosyltransferase</keyword>
<protein>
    <recommendedName>
        <fullName evidence="11">Biosynthetic peptidoglycan transglycosylase</fullName>
        <ecNumber evidence="11">2.4.99.28</ecNumber>
    </recommendedName>
    <alternativeName>
        <fullName evidence="11">Glycan polymerase</fullName>
    </alternativeName>
    <alternativeName>
        <fullName evidence="11">Peptidoglycan glycosyltransferase MtgA</fullName>
        <shortName evidence="11">PGT</shortName>
    </alternativeName>
</protein>
<evidence type="ECO:0000256" key="8">
    <source>
        <dbReference type="ARBA" id="ARBA00022989"/>
    </source>
</evidence>
<dbReference type="GO" id="GO:0005886">
    <property type="term" value="C:plasma membrane"/>
    <property type="evidence" value="ECO:0007669"/>
    <property type="project" value="UniProtKB-SubCell"/>
</dbReference>
<dbReference type="Proteomes" id="UP000287687">
    <property type="component" value="Unassembled WGS sequence"/>
</dbReference>
<keyword evidence="9 11" id="KW-0472">Membrane</keyword>
<reference evidence="13 14" key="1">
    <citation type="submission" date="2019-01" db="EMBL/GenBank/DDBJ databases">
        <title>The draft genome of Rhizobium sp. 24NR.</title>
        <authorList>
            <person name="Liu L."/>
            <person name="Liang L."/>
            <person name="Shi S."/>
            <person name="Xu L."/>
            <person name="Wang X."/>
            <person name="Li L."/>
            <person name="Zhang X."/>
        </authorList>
    </citation>
    <scope>NUCLEOTIDE SEQUENCE [LARGE SCALE GENOMIC DNA]</scope>
    <source>
        <strain evidence="13 14">24NR</strain>
    </source>
</reference>
<feature type="transmembrane region" description="Helical" evidence="11">
    <location>
        <begin position="12"/>
        <end position="37"/>
    </location>
</feature>
<sequence length="233" mass="26176">MTERRRQLFSPSLIRRILIGVVALVLLPYLLIIFYVLPFIHPISTLMVADLVSFRGYDRRWVSLDQISPNLVRSVMMSEDGQFCFHAGVDWHQMRGVVQDTLDGESTRGASTIPMQTAKNLFLWNGRSFIRKGMELPLALGADLVWSKRRIMEIYLNVAEWGPGIYGAEAAAQYHFKVPASKLTVRQAALLAVSLPNPITRVAGKPSRGVQRLSGVVERRARGSGEYIKCIYG</sequence>
<organism evidence="13 14">
    <name type="scientific">Neorhizobium lilium</name>
    <dbReference type="NCBI Taxonomy" id="2503024"/>
    <lineage>
        <taxon>Bacteria</taxon>
        <taxon>Pseudomonadati</taxon>
        <taxon>Pseudomonadota</taxon>
        <taxon>Alphaproteobacteria</taxon>
        <taxon>Hyphomicrobiales</taxon>
        <taxon>Rhizobiaceae</taxon>
        <taxon>Rhizobium/Agrobacterium group</taxon>
        <taxon>Neorhizobium</taxon>
    </lineage>
</organism>
<dbReference type="NCBIfam" id="TIGR02070">
    <property type="entry name" value="mono_pep_trsgly"/>
    <property type="match status" value="1"/>
</dbReference>
<dbReference type="Pfam" id="PF00912">
    <property type="entry name" value="Transgly"/>
    <property type="match status" value="1"/>
</dbReference>
<dbReference type="InterPro" id="IPR023346">
    <property type="entry name" value="Lysozyme-like_dom_sf"/>
</dbReference>
<evidence type="ECO:0000256" key="11">
    <source>
        <dbReference type="HAMAP-Rule" id="MF_00766"/>
    </source>
</evidence>
<evidence type="ECO:0000256" key="4">
    <source>
        <dbReference type="ARBA" id="ARBA00022679"/>
    </source>
</evidence>
<dbReference type="GO" id="GO:0071555">
    <property type="term" value="P:cell wall organization"/>
    <property type="evidence" value="ECO:0007669"/>
    <property type="project" value="UniProtKB-KW"/>
</dbReference>
<dbReference type="GO" id="GO:0016763">
    <property type="term" value="F:pentosyltransferase activity"/>
    <property type="evidence" value="ECO:0007669"/>
    <property type="project" value="InterPro"/>
</dbReference>
<dbReference type="EC" id="2.4.99.28" evidence="11"/>
<accession>A0A3S3VF71</accession>
<comment type="pathway">
    <text evidence="11">Cell wall biogenesis; peptidoglycan biosynthesis.</text>
</comment>
<evidence type="ECO:0000256" key="3">
    <source>
        <dbReference type="ARBA" id="ARBA00022676"/>
    </source>
</evidence>
<evidence type="ECO:0000256" key="6">
    <source>
        <dbReference type="ARBA" id="ARBA00022960"/>
    </source>
</evidence>
<gene>
    <name evidence="11" type="primary">mtgA</name>
    <name evidence="13" type="ORF">EPK99_21560</name>
</gene>
<dbReference type="OrthoDB" id="9766909at2"/>
<dbReference type="InterPro" id="IPR036950">
    <property type="entry name" value="PBP_transglycosylase"/>
</dbReference>
<keyword evidence="8 11" id="KW-1133">Transmembrane helix</keyword>
<comment type="similarity">
    <text evidence="11">Belongs to the glycosyltransferase 51 family.</text>
</comment>
<dbReference type="GO" id="GO:0008955">
    <property type="term" value="F:peptidoglycan glycosyltransferase activity"/>
    <property type="evidence" value="ECO:0007669"/>
    <property type="project" value="UniProtKB-UniRule"/>
</dbReference>
<evidence type="ECO:0000256" key="9">
    <source>
        <dbReference type="ARBA" id="ARBA00023136"/>
    </source>
</evidence>
<evidence type="ECO:0000256" key="10">
    <source>
        <dbReference type="ARBA" id="ARBA00023316"/>
    </source>
</evidence>
<evidence type="ECO:0000313" key="14">
    <source>
        <dbReference type="Proteomes" id="UP000287687"/>
    </source>
</evidence>
<evidence type="ECO:0000256" key="1">
    <source>
        <dbReference type="ARBA" id="ARBA00022475"/>
    </source>
</evidence>
<evidence type="ECO:0000313" key="13">
    <source>
        <dbReference type="EMBL" id="RWX75208.1"/>
    </source>
</evidence>
<dbReference type="PANTHER" id="PTHR30400:SF0">
    <property type="entry name" value="BIOSYNTHETIC PEPTIDOGLYCAN TRANSGLYCOSYLASE"/>
    <property type="match status" value="1"/>
</dbReference>
<comment type="caution">
    <text evidence="13">The sequence shown here is derived from an EMBL/GenBank/DDBJ whole genome shotgun (WGS) entry which is preliminary data.</text>
</comment>
<dbReference type="AlphaFoldDB" id="A0A3S3VF71"/>
<keyword evidence="7 11" id="KW-0573">Peptidoglycan synthesis</keyword>
<dbReference type="InterPro" id="IPR011812">
    <property type="entry name" value="Pep_trsgly"/>
</dbReference>
<evidence type="ECO:0000259" key="12">
    <source>
        <dbReference type="Pfam" id="PF00912"/>
    </source>
</evidence>
<keyword evidence="14" id="KW-1185">Reference proteome</keyword>
<keyword evidence="5 11" id="KW-0812">Transmembrane</keyword>
<dbReference type="GO" id="GO:0009274">
    <property type="term" value="C:peptidoglycan-based cell wall"/>
    <property type="evidence" value="ECO:0007669"/>
    <property type="project" value="InterPro"/>
</dbReference>
<keyword evidence="6 11" id="KW-0133">Cell shape</keyword>
<name>A0A3S3VF71_9HYPH</name>
<feature type="domain" description="Glycosyl transferase family 51" evidence="12">
    <location>
        <begin position="56"/>
        <end position="214"/>
    </location>
</feature>
<keyword evidence="1 11" id="KW-1003">Cell membrane</keyword>
<evidence type="ECO:0000256" key="5">
    <source>
        <dbReference type="ARBA" id="ARBA00022692"/>
    </source>
</evidence>